<evidence type="ECO:0000256" key="1">
    <source>
        <dbReference type="SAM" id="MobiDB-lite"/>
    </source>
</evidence>
<dbReference type="VEuPathDB" id="AmoebaDB:FDP41_000332"/>
<dbReference type="RefSeq" id="XP_044569146.1">
    <property type="nucleotide sequence ID" value="XM_044706611.1"/>
</dbReference>
<protein>
    <submittedName>
        <fullName evidence="2">Uncharacterized protein</fullName>
    </submittedName>
</protein>
<dbReference type="VEuPathDB" id="AmoebaDB:NF0099490"/>
<accession>A0A6A5C1Z0</accession>
<feature type="compositionally biased region" description="Low complexity" evidence="1">
    <location>
        <begin position="39"/>
        <end position="57"/>
    </location>
</feature>
<sequence length="137" mass="15749">MNSQQEQQIHEEEKRQATTNDHNTSSEKSRENSNESEKNVNSSKSKLPSSSSSSPASVANYTHFEQLSPIQRIQVFIWEIFNIVKNLNLLKQWIHYSLGIPNNINGQNRLETPRQKGAPALEHHLLDSYKKLDHNSK</sequence>
<organism evidence="2 3">
    <name type="scientific">Naegleria fowleri</name>
    <name type="common">Brain eating amoeba</name>
    <dbReference type="NCBI Taxonomy" id="5763"/>
    <lineage>
        <taxon>Eukaryota</taxon>
        <taxon>Discoba</taxon>
        <taxon>Heterolobosea</taxon>
        <taxon>Tetramitia</taxon>
        <taxon>Eutetramitia</taxon>
        <taxon>Vahlkampfiidae</taxon>
        <taxon>Naegleria</taxon>
    </lineage>
</organism>
<evidence type="ECO:0000313" key="2">
    <source>
        <dbReference type="EMBL" id="KAF0984433.1"/>
    </source>
</evidence>
<comment type="caution">
    <text evidence="2">The sequence shown here is derived from an EMBL/GenBank/DDBJ whole genome shotgun (WGS) entry which is preliminary data.</text>
</comment>
<proteinExistence type="predicted"/>
<gene>
    <name evidence="2" type="ORF">FDP41_000332</name>
</gene>
<reference evidence="2 3" key="1">
    <citation type="journal article" date="2019" name="Sci. Rep.">
        <title>Nanopore sequencing improves the draft genome of the human pathogenic amoeba Naegleria fowleri.</title>
        <authorList>
            <person name="Liechti N."/>
            <person name="Schurch N."/>
            <person name="Bruggmann R."/>
            <person name="Wittwer M."/>
        </authorList>
    </citation>
    <scope>NUCLEOTIDE SEQUENCE [LARGE SCALE GENOMIC DNA]</scope>
    <source>
        <strain evidence="2 3">ATCC 30894</strain>
    </source>
</reference>
<feature type="region of interest" description="Disordered" evidence="1">
    <location>
        <begin position="1"/>
        <end position="57"/>
    </location>
</feature>
<keyword evidence="3" id="KW-1185">Reference proteome</keyword>
<feature type="compositionally biased region" description="Basic and acidic residues" evidence="1">
    <location>
        <begin position="24"/>
        <end position="38"/>
    </location>
</feature>
<dbReference type="EMBL" id="VFQX01000002">
    <property type="protein sequence ID" value="KAF0984433.1"/>
    <property type="molecule type" value="Genomic_DNA"/>
</dbReference>
<dbReference type="GeneID" id="68107550"/>
<evidence type="ECO:0000313" key="3">
    <source>
        <dbReference type="Proteomes" id="UP000444721"/>
    </source>
</evidence>
<dbReference type="Proteomes" id="UP000444721">
    <property type="component" value="Unassembled WGS sequence"/>
</dbReference>
<dbReference type="AlphaFoldDB" id="A0A6A5C1Z0"/>
<name>A0A6A5C1Z0_NAEFO</name>